<feature type="region of interest" description="Disordered" evidence="1">
    <location>
        <begin position="1"/>
        <end position="22"/>
    </location>
</feature>
<gene>
    <name evidence="2" type="ORF">E6K72_09545</name>
</gene>
<evidence type="ECO:0000256" key="1">
    <source>
        <dbReference type="SAM" id="MobiDB-lite"/>
    </source>
</evidence>
<proteinExistence type="predicted"/>
<feature type="region of interest" description="Disordered" evidence="1">
    <location>
        <begin position="187"/>
        <end position="233"/>
    </location>
</feature>
<organism evidence="2 3">
    <name type="scientific">Eiseniibacteriota bacterium</name>
    <dbReference type="NCBI Taxonomy" id="2212470"/>
    <lineage>
        <taxon>Bacteria</taxon>
        <taxon>Candidatus Eiseniibacteriota</taxon>
    </lineage>
</organism>
<dbReference type="AlphaFoldDB" id="A0A538SL53"/>
<reference evidence="2 3" key="1">
    <citation type="journal article" date="2019" name="Nat. Microbiol.">
        <title>Mediterranean grassland soil C-N compound turnover is dependent on rainfall and depth, and is mediated by genomically divergent microorganisms.</title>
        <authorList>
            <person name="Diamond S."/>
            <person name="Andeer P.F."/>
            <person name="Li Z."/>
            <person name="Crits-Christoph A."/>
            <person name="Burstein D."/>
            <person name="Anantharaman K."/>
            <person name="Lane K.R."/>
            <person name="Thomas B.C."/>
            <person name="Pan C."/>
            <person name="Northen T.R."/>
            <person name="Banfield J.F."/>
        </authorList>
    </citation>
    <scope>NUCLEOTIDE SEQUENCE [LARGE SCALE GENOMIC DNA]</scope>
    <source>
        <strain evidence="2">WS_2</strain>
    </source>
</reference>
<feature type="compositionally biased region" description="Basic and acidic residues" evidence="1">
    <location>
        <begin position="196"/>
        <end position="207"/>
    </location>
</feature>
<feature type="region of interest" description="Disordered" evidence="1">
    <location>
        <begin position="35"/>
        <end position="91"/>
    </location>
</feature>
<evidence type="ECO:0000313" key="2">
    <source>
        <dbReference type="EMBL" id="TMQ52114.1"/>
    </source>
</evidence>
<dbReference type="Proteomes" id="UP000317716">
    <property type="component" value="Unassembled WGS sequence"/>
</dbReference>
<dbReference type="EMBL" id="VBOS01000337">
    <property type="protein sequence ID" value="TMQ52114.1"/>
    <property type="molecule type" value="Genomic_DNA"/>
</dbReference>
<evidence type="ECO:0000313" key="3">
    <source>
        <dbReference type="Proteomes" id="UP000317716"/>
    </source>
</evidence>
<accession>A0A538SL53</accession>
<sequence length="233" mass="24077">MLAPTRTAASPPPEFAGLWQLDVRESDTLQQKLETMRGSGSGGGFPGGGGWHGGTGGGWPGGMGGHHGGYGGMRGGGDHGAGGSRGAGADSTRRAQMQELAQPPMSLLIEPGDDTFVLSERGRTIEVLVLGDGATPGASIQPDAPHVTAQWKGKHLISQSFGAGGGKMTQEMELEDHDRKLIIRTTLEGRGGRPPLELKRVYNRSEGEDAAPAPPSAAGTQAQAPALRDSSRR</sequence>
<protein>
    <submittedName>
        <fullName evidence="2">Uncharacterized protein</fullName>
    </submittedName>
</protein>
<feature type="compositionally biased region" description="Gly residues" evidence="1">
    <location>
        <begin position="39"/>
        <end position="86"/>
    </location>
</feature>
<comment type="caution">
    <text evidence="2">The sequence shown here is derived from an EMBL/GenBank/DDBJ whole genome shotgun (WGS) entry which is preliminary data.</text>
</comment>
<name>A0A538SL53_UNCEI</name>